<accession>A0AAE0EIF9</accession>
<gene>
    <name evidence="1" type="ORF">Dsin_000863</name>
</gene>
<reference evidence="1" key="1">
    <citation type="journal article" date="2023" name="Plant J.">
        <title>Genome sequences and population genomics provide insights into the demographic history, inbreeding, and mutation load of two 'living fossil' tree species of Dipteronia.</title>
        <authorList>
            <person name="Feng Y."/>
            <person name="Comes H.P."/>
            <person name="Chen J."/>
            <person name="Zhu S."/>
            <person name="Lu R."/>
            <person name="Zhang X."/>
            <person name="Li P."/>
            <person name="Qiu J."/>
            <person name="Olsen K.M."/>
            <person name="Qiu Y."/>
        </authorList>
    </citation>
    <scope>NUCLEOTIDE SEQUENCE</scope>
    <source>
        <strain evidence="1">NBL</strain>
    </source>
</reference>
<dbReference type="EMBL" id="JANJYJ010000001">
    <property type="protein sequence ID" value="KAK3228982.1"/>
    <property type="molecule type" value="Genomic_DNA"/>
</dbReference>
<sequence length="134" mass="16455">MALVMNPHPVFRSYSESFGYMSMEQSSSSSSSSNSNNNNNNNMVMMMEKRQLFLRSYQFCRKRSLSEKIRASFTRVKRVMWLRLRSTRKIPKLVWSRLRFRWGFSYRRRRFVRLVNNNYYYYYNHHSHNNSSFL</sequence>
<keyword evidence="2" id="KW-1185">Reference proteome</keyword>
<comment type="caution">
    <text evidence="1">The sequence shown here is derived from an EMBL/GenBank/DDBJ whole genome shotgun (WGS) entry which is preliminary data.</text>
</comment>
<dbReference type="Proteomes" id="UP001281410">
    <property type="component" value="Unassembled WGS sequence"/>
</dbReference>
<organism evidence="1 2">
    <name type="scientific">Dipteronia sinensis</name>
    <dbReference type="NCBI Taxonomy" id="43782"/>
    <lineage>
        <taxon>Eukaryota</taxon>
        <taxon>Viridiplantae</taxon>
        <taxon>Streptophyta</taxon>
        <taxon>Embryophyta</taxon>
        <taxon>Tracheophyta</taxon>
        <taxon>Spermatophyta</taxon>
        <taxon>Magnoliopsida</taxon>
        <taxon>eudicotyledons</taxon>
        <taxon>Gunneridae</taxon>
        <taxon>Pentapetalae</taxon>
        <taxon>rosids</taxon>
        <taxon>malvids</taxon>
        <taxon>Sapindales</taxon>
        <taxon>Sapindaceae</taxon>
        <taxon>Hippocastanoideae</taxon>
        <taxon>Acereae</taxon>
        <taxon>Dipteronia</taxon>
    </lineage>
</organism>
<protein>
    <submittedName>
        <fullName evidence="1">Uncharacterized protein</fullName>
    </submittedName>
</protein>
<dbReference type="AlphaFoldDB" id="A0AAE0EIF9"/>
<evidence type="ECO:0000313" key="1">
    <source>
        <dbReference type="EMBL" id="KAK3228982.1"/>
    </source>
</evidence>
<proteinExistence type="predicted"/>
<evidence type="ECO:0000313" key="2">
    <source>
        <dbReference type="Proteomes" id="UP001281410"/>
    </source>
</evidence>
<name>A0AAE0EIF9_9ROSI</name>